<name>A0ABU7XGI2_9HYPH</name>
<evidence type="ECO:0000313" key="2">
    <source>
        <dbReference type="Proteomes" id="UP001350748"/>
    </source>
</evidence>
<evidence type="ECO:0008006" key="3">
    <source>
        <dbReference type="Google" id="ProtNLM"/>
    </source>
</evidence>
<comment type="caution">
    <text evidence="1">The sequence shown here is derived from an EMBL/GenBank/DDBJ whole genome shotgun (WGS) entry which is preliminary data.</text>
</comment>
<dbReference type="RefSeq" id="WP_332081509.1">
    <property type="nucleotide sequence ID" value="NZ_JAZHYN010000018.1"/>
</dbReference>
<protein>
    <recommendedName>
        <fullName evidence="3">DUF4402 domain-containing protein</fullName>
    </recommendedName>
</protein>
<dbReference type="EMBL" id="JAZHYN010000018">
    <property type="protein sequence ID" value="MEF3366497.1"/>
    <property type="molecule type" value="Genomic_DNA"/>
</dbReference>
<dbReference type="Proteomes" id="UP001350748">
    <property type="component" value="Unassembled WGS sequence"/>
</dbReference>
<sequence>MMEVVMTKSWLTNPVKRAAALFLALTIVVIPIQRAFSGIASLVITKDAKVIIQPSENDVALVRGNLACSSGDAISISVQITQYHGGLDFDTAAGFTPKPIECPTTNVIDWRVAARCYGTNGCITSGLRDGVALAVATAFTTKGAIAQTTSEVVLKISNETAP</sequence>
<reference evidence="1 2" key="1">
    <citation type="submission" date="2024-02" db="EMBL/GenBank/DDBJ databases">
        <authorList>
            <person name="Grouzdev D."/>
        </authorList>
    </citation>
    <scope>NUCLEOTIDE SEQUENCE [LARGE SCALE GENOMIC DNA]</scope>
    <source>
        <strain evidence="1 2">9N</strain>
    </source>
</reference>
<organism evidence="1 2">
    <name type="scientific">Methylocystis borbori</name>
    <dbReference type="NCBI Taxonomy" id="3118750"/>
    <lineage>
        <taxon>Bacteria</taxon>
        <taxon>Pseudomonadati</taxon>
        <taxon>Pseudomonadota</taxon>
        <taxon>Alphaproteobacteria</taxon>
        <taxon>Hyphomicrobiales</taxon>
        <taxon>Methylocystaceae</taxon>
        <taxon>Methylocystis</taxon>
    </lineage>
</organism>
<proteinExistence type="predicted"/>
<keyword evidence="2" id="KW-1185">Reference proteome</keyword>
<evidence type="ECO:0000313" key="1">
    <source>
        <dbReference type="EMBL" id="MEF3366497.1"/>
    </source>
</evidence>
<gene>
    <name evidence="1" type="ORF">V3H18_08125</name>
</gene>
<accession>A0ABU7XGI2</accession>